<dbReference type="InterPro" id="IPR043502">
    <property type="entry name" value="DNA/RNA_pol_sf"/>
</dbReference>
<dbReference type="Proteomes" id="UP000225706">
    <property type="component" value="Unassembled WGS sequence"/>
</dbReference>
<comment type="caution">
    <text evidence="2">The sequence shown here is derived from an EMBL/GenBank/DDBJ whole genome shotgun (WGS) entry which is preliminary data.</text>
</comment>
<evidence type="ECO:0000313" key="3">
    <source>
        <dbReference type="Proteomes" id="UP000225706"/>
    </source>
</evidence>
<name>A0A2B4RZV0_STYPI</name>
<gene>
    <name evidence="2" type="primary">pol</name>
    <name evidence="2" type="ORF">AWC38_SpisGene13179</name>
</gene>
<dbReference type="AlphaFoldDB" id="A0A2B4RZV0"/>
<sequence>MDIIKSLPASKAIGYDNIPTRLVKDGNSILARPLCTLFNSSIASWKFGQVLPVFKKDTEYFKKNYRPITVLVTFNNIMERILSQQLYKFFKDKLSPYLCAYRRNYSCQTALLRILEELRIACDNKFIAAIVGIDLTKAVDCLPHELLLAKLKSYGLSNDSLLLLRSYLTERFQRVKIGDTFSDWTRINKGVPRGSVLGPILFNIFINDLMYISRGSEINTHADDTQLFTRGRDSVTIQHSMQVDLQSASEWFQSNGMSLNVDRCLSMWVGSNSEDLSLQLDSRNLQLCSSMKLLGVTIDNALNFYEHVSELVRKVSNQLQVLKRHKLLIPTGAKKRLYEAFILSHLNYCSIIWNHRGKKNADKLEKINERCLRFVFNDFHNTYDRLLDYINQPCLQDRRIHDMLTLTYQALNDTFLYM</sequence>
<keyword evidence="3" id="KW-1185">Reference proteome</keyword>
<dbReference type="CDD" id="cd01650">
    <property type="entry name" value="RT_nLTR_like"/>
    <property type="match status" value="1"/>
</dbReference>
<dbReference type="SUPFAM" id="SSF56672">
    <property type="entry name" value="DNA/RNA polymerases"/>
    <property type="match status" value="1"/>
</dbReference>
<dbReference type="Pfam" id="PF00078">
    <property type="entry name" value="RVT_1"/>
    <property type="match status" value="1"/>
</dbReference>
<evidence type="ECO:0000259" key="1">
    <source>
        <dbReference type="PROSITE" id="PS50878"/>
    </source>
</evidence>
<proteinExistence type="predicted"/>
<keyword evidence="2" id="KW-0548">Nucleotidyltransferase</keyword>
<dbReference type="GO" id="GO:0003964">
    <property type="term" value="F:RNA-directed DNA polymerase activity"/>
    <property type="evidence" value="ECO:0007669"/>
    <property type="project" value="UniProtKB-KW"/>
</dbReference>
<protein>
    <submittedName>
        <fullName evidence="2">RNA-directed DNA polymerase from mobile element jockey</fullName>
    </submittedName>
</protein>
<accession>A0A2B4RZV0</accession>
<feature type="domain" description="Reverse transcriptase" evidence="1">
    <location>
        <begin position="34"/>
        <end position="298"/>
    </location>
</feature>
<dbReference type="EMBL" id="LSMT01000244">
    <property type="protein sequence ID" value="PFX22303.1"/>
    <property type="molecule type" value="Genomic_DNA"/>
</dbReference>
<organism evidence="2 3">
    <name type="scientific">Stylophora pistillata</name>
    <name type="common">Smooth cauliflower coral</name>
    <dbReference type="NCBI Taxonomy" id="50429"/>
    <lineage>
        <taxon>Eukaryota</taxon>
        <taxon>Metazoa</taxon>
        <taxon>Cnidaria</taxon>
        <taxon>Anthozoa</taxon>
        <taxon>Hexacorallia</taxon>
        <taxon>Scleractinia</taxon>
        <taxon>Astrocoeniina</taxon>
        <taxon>Pocilloporidae</taxon>
        <taxon>Stylophora</taxon>
    </lineage>
</organism>
<evidence type="ECO:0000313" key="2">
    <source>
        <dbReference type="EMBL" id="PFX22303.1"/>
    </source>
</evidence>
<keyword evidence="2" id="KW-0695">RNA-directed DNA polymerase</keyword>
<keyword evidence="2" id="KW-0808">Transferase</keyword>
<dbReference type="OrthoDB" id="5976382at2759"/>
<reference evidence="3" key="1">
    <citation type="journal article" date="2017" name="bioRxiv">
        <title>Comparative analysis of the genomes of Stylophora pistillata and Acropora digitifera provides evidence for extensive differences between species of corals.</title>
        <authorList>
            <person name="Voolstra C.R."/>
            <person name="Li Y."/>
            <person name="Liew Y.J."/>
            <person name="Baumgarten S."/>
            <person name="Zoccola D."/>
            <person name="Flot J.-F."/>
            <person name="Tambutte S."/>
            <person name="Allemand D."/>
            <person name="Aranda M."/>
        </authorList>
    </citation>
    <scope>NUCLEOTIDE SEQUENCE [LARGE SCALE GENOMIC DNA]</scope>
</reference>
<dbReference type="InterPro" id="IPR000477">
    <property type="entry name" value="RT_dom"/>
</dbReference>
<dbReference type="PROSITE" id="PS50878">
    <property type="entry name" value="RT_POL"/>
    <property type="match status" value="1"/>
</dbReference>
<dbReference type="PANTHER" id="PTHR33332">
    <property type="entry name" value="REVERSE TRANSCRIPTASE DOMAIN-CONTAINING PROTEIN"/>
    <property type="match status" value="1"/>
</dbReference>